<dbReference type="InterPro" id="IPR002508">
    <property type="entry name" value="MurNAc-LAA_cat"/>
</dbReference>
<name>A0ABN4TDL9_9BURK</name>
<dbReference type="InterPro" id="IPR021731">
    <property type="entry name" value="AMIN_dom"/>
</dbReference>
<dbReference type="SUPFAM" id="SSF53187">
    <property type="entry name" value="Zn-dependent exopeptidases"/>
    <property type="match status" value="1"/>
</dbReference>
<dbReference type="Gene3D" id="2.60.40.3500">
    <property type="match status" value="1"/>
</dbReference>
<feature type="region of interest" description="Disordered" evidence="4">
    <location>
        <begin position="225"/>
        <end position="267"/>
    </location>
</feature>
<dbReference type="Pfam" id="PF11741">
    <property type="entry name" value="AMIN"/>
    <property type="match status" value="1"/>
</dbReference>
<evidence type="ECO:0000256" key="3">
    <source>
        <dbReference type="ARBA" id="ARBA00022801"/>
    </source>
</evidence>
<evidence type="ECO:0000256" key="2">
    <source>
        <dbReference type="ARBA" id="ARBA00011901"/>
    </source>
</evidence>
<dbReference type="EMBL" id="CP017754">
    <property type="protein sequence ID" value="AOZ05242.1"/>
    <property type="molecule type" value="Genomic_DNA"/>
</dbReference>
<dbReference type="PANTHER" id="PTHR30404:SF0">
    <property type="entry name" value="N-ACETYLMURAMOYL-L-ALANINE AMIDASE AMIC"/>
    <property type="match status" value="1"/>
</dbReference>
<evidence type="ECO:0000313" key="7">
    <source>
        <dbReference type="Proteomes" id="UP000177515"/>
    </source>
</evidence>
<dbReference type="Gene3D" id="3.40.630.40">
    <property type="entry name" value="Zn-dependent exopeptidases"/>
    <property type="match status" value="1"/>
</dbReference>
<dbReference type="PANTHER" id="PTHR30404">
    <property type="entry name" value="N-ACETYLMURAMOYL-L-ALANINE AMIDASE"/>
    <property type="match status" value="1"/>
</dbReference>
<sequence length="515" mass="54975">MLIKRLATDRPDGPDGLLPARRKWMAQCLKAGAGTVVLTLAGTQIARGAGIVAVRVWPAEDYTRVTIESDAPLAAVHQMVRNPDRLVVDVDGLDLSPTLRELVAKVTPNDPYIQSVRVGQNRPRVVRLVFDLKEDVTPQVFTLAPIGNYRNRLVFDLYPVNPPDPLWKLVRETEDKQRRYAEAAPPLADGTAAAGAGGLGSAAIAGAQGAGEEDAIGALVRRFDEKGPAGTTAPPPLPPMAAARPRPAPVPAPERAPSAPAAPPPMAQANIPAERPLKMRRLLTVAIDPGHGGEDPGAIGAAGSREKDVVLQIASRLRAKIDAQPNMRAMMTRDADFFVPLNVRVQKARRVQADLFVSIHADAFLSPEARGASVFALSERGASSSAARWLANKENSADLIGGANMSNKDAQVARVLLDLSTTAQINDSLQLGKSVLGEIGGVNRLHKGSVEQAAFAVLKAPDIPSILVETAFISNPEEERKLNDDSHQEQLANAILRGIRNYFARNPPLSKNPSV</sequence>
<protein>
    <recommendedName>
        <fullName evidence="2">N-acetylmuramoyl-L-alanine amidase</fullName>
        <ecNumber evidence="2">3.5.1.28</ecNumber>
    </recommendedName>
</protein>
<organism evidence="6 7">
    <name type="scientific">Cupriavidus malaysiensis</name>
    <dbReference type="NCBI Taxonomy" id="367825"/>
    <lineage>
        <taxon>Bacteria</taxon>
        <taxon>Pseudomonadati</taxon>
        <taxon>Pseudomonadota</taxon>
        <taxon>Betaproteobacteria</taxon>
        <taxon>Burkholderiales</taxon>
        <taxon>Burkholderiaceae</taxon>
        <taxon>Cupriavidus</taxon>
    </lineage>
</organism>
<keyword evidence="3" id="KW-0378">Hydrolase</keyword>
<evidence type="ECO:0000313" key="6">
    <source>
        <dbReference type="EMBL" id="AOZ05242.1"/>
    </source>
</evidence>
<accession>A0ABN4TDL9</accession>
<dbReference type="CDD" id="cd02696">
    <property type="entry name" value="MurNAc-LAA"/>
    <property type="match status" value="1"/>
</dbReference>
<dbReference type="SMART" id="SM00646">
    <property type="entry name" value="Ami_3"/>
    <property type="match status" value="1"/>
</dbReference>
<dbReference type="EC" id="3.5.1.28" evidence="2"/>
<feature type="domain" description="MurNAc-LAA" evidence="5">
    <location>
        <begin position="345"/>
        <end position="500"/>
    </location>
</feature>
<evidence type="ECO:0000259" key="5">
    <source>
        <dbReference type="SMART" id="SM00646"/>
    </source>
</evidence>
<dbReference type="RefSeq" id="WP_071011276.1">
    <property type="nucleotide sequence ID" value="NZ_CP017754.1"/>
</dbReference>
<dbReference type="Proteomes" id="UP000177515">
    <property type="component" value="Chromosome 1"/>
</dbReference>
<gene>
    <name evidence="6" type="ORF">BKK80_04955</name>
</gene>
<evidence type="ECO:0000256" key="4">
    <source>
        <dbReference type="SAM" id="MobiDB-lite"/>
    </source>
</evidence>
<dbReference type="InterPro" id="IPR050695">
    <property type="entry name" value="N-acetylmuramoyl_amidase_3"/>
</dbReference>
<dbReference type="Pfam" id="PF01520">
    <property type="entry name" value="Amidase_3"/>
    <property type="match status" value="1"/>
</dbReference>
<comment type="catalytic activity">
    <reaction evidence="1">
        <text>Hydrolyzes the link between N-acetylmuramoyl residues and L-amino acid residues in certain cell-wall glycopeptides.</text>
        <dbReference type="EC" id="3.5.1.28"/>
    </reaction>
</comment>
<evidence type="ECO:0000256" key="1">
    <source>
        <dbReference type="ARBA" id="ARBA00001561"/>
    </source>
</evidence>
<feature type="compositionally biased region" description="Pro residues" evidence="4">
    <location>
        <begin position="246"/>
        <end position="266"/>
    </location>
</feature>
<keyword evidence="7" id="KW-1185">Reference proteome</keyword>
<proteinExistence type="predicted"/>
<reference evidence="6 7" key="1">
    <citation type="submission" date="2016-10" db="EMBL/GenBank/DDBJ databases">
        <title>Complete genome sequences of three Cupriavidus strains isolated from various Malaysian environments.</title>
        <authorList>
            <person name="Abdullah A.A.-A."/>
            <person name="Shafie N.A.H."/>
            <person name="Lau N.S."/>
        </authorList>
    </citation>
    <scope>NUCLEOTIDE SEQUENCE [LARGE SCALE GENOMIC DNA]</scope>
    <source>
        <strain evidence="6 7">USMAA1020</strain>
    </source>
</reference>